<dbReference type="PATRIC" id="fig|1126833.4.peg.2420"/>
<dbReference type="InterPro" id="IPR042070">
    <property type="entry name" value="PucR_C-HTH_sf"/>
</dbReference>
<evidence type="ECO:0000313" key="3">
    <source>
        <dbReference type="Proteomes" id="UP000032633"/>
    </source>
</evidence>
<dbReference type="PANTHER" id="PTHR33744">
    <property type="entry name" value="CARBOHYDRATE DIACID REGULATOR"/>
    <property type="match status" value="1"/>
</dbReference>
<dbReference type="STRING" id="1126833.VN24_11040"/>
<reference evidence="2 3" key="1">
    <citation type="journal article" date="2015" name="J. Biotechnol.">
        <title>Complete genome sequence of Paenibacillus beijingensis 7188(T) (=DSM 24997(T)), a novel rhizobacterium from jujube garden soil.</title>
        <authorList>
            <person name="Kwak Y."/>
            <person name="Shin J.H."/>
        </authorList>
    </citation>
    <scope>NUCLEOTIDE SEQUENCE [LARGE SCALE GENOMIC DNA]</scope>
    <source>
        <strain evidence="2 3">DSM 24997</strain>
    </source>
</reference>
<accession>A0A0D5NJA4</accession>
<dbReference type="Gene3D" id="1.10.10.2840">
    <property type="entry name" value="PucR C-terminal helix-turn-helix domain"/>
    <property type="match status" value="1"/>
</dbReference>
<dbReference type="KEGG" id="pbj:VN24_11040"/>
<name>A0A0D5NJA4_9BACL</name>
<dbReference type="Pfam" id="PF13556">
    <property type="entry name" value="HTH_30"/>
    <property type="match status" value="1"/>
</dbReference>
<protein>
    <recommendedName>
        <fullName evidence="1">PucR C-terminal helix-turn-helix domain-containing protein</fullName>
    </recommendedName>
</protein>
<sequence length="372" mass="42542">MSMTDWIGQLQQVLDSPIYLRRYPLSEWRDKVGSTFGAQHVKPGSELETSSTVRFVVHANENSVEVLEVSRKGGITDKEKSLVRLMVQMLRNDYSYEGKTVSGSEAQAQELGRWIADQLEAEKPEMLPDRLTMDGRLFTEMLPFLVVNDYSGTQSASYAELEKLLRSFLTDEVLLIPLKKNEWLILGPKTLLRETQTEERGGDEEESEEDSLRLIGFGLHEMLASEWVGDCHLAVSHPVSPAKSLVETVALLRETVYLGRKFHVGTNIHLPWLLHLERLLSSIPEASRVRFVEQALNRTDFFVEPETVSTLETFFSLDCNVSETAKKLYIHRNTLLYRLDKLKQESGLDVRLFRDAVLVKLILLLYKVTKRN</sequence>
<dbReference type="OrthoDB" id="9792148at2"/>
<evidence type="ECO:0000313" key="2">
    <source>
        <dbReference type="EMBL" id="AJY75013.1"/>
    </source>
</evidence>
<dbReference type="EMBL" id="CP011058">
    <property type="protein sequence ID" value="AJY75013.1"/>
    <property type="molecule type" value="Genomic_DNA"/>
</dbReference>
<dbReference type="AlphaFoldDB" id="A0A0D5NJA4"/>
<dbReference type="RefSeq" id="WP_045670446.1">
    <property type="nucleotide sequence ID" value="NZ_CP011058.1"/>
</dbReference>
<reference evidence="3" key="2">
    <citation type="submission" date="2015-03" db="EMBL/GenBank/DDBJ databases">
        <title>Genome sequence of Paenibacillus beijingensis strain DSM 24997T.</title>
        <authorList>
            <person name="Kwak Y."/>
            <person name="Shin J.-H."/>
        </authorList>
    </citation>
    <scope>NUCLEOTIDE SEQUENCE [LARGE SCALE GENOMIC DNA]</scope>
    <source>
        <strain evidence="3">DSM 24997</strain>
    </source>
</reference>
<evidence type="ECO:0000259" key="1">
    <source>
        <dbReference type="Pfam" id="PF13556"/>
    </source>
</evidence>
<dbReference type="InterPro" id="IPR009057">
    <property type="entry name" value="Homeodomain-like_sf"/>
</dbReference>
<feature type="domain" description="PucR C-terminal helix-turn-helix" evidence="1">
    <location>
        <begin position="308"/>
        <end position="364"/>
    </location>
</feature>
<dbReference type="Proteomes" id="UP000032633">
    <property type="component" value="Chromosome"/>
</dbReference>
<dbReference type="PANTHER" id="PTHR33744:SF15">
    <property type="entry name" value="CARBOHYDRATE DIACID REGULATOR"/>
    <property type="match status" value="1"/>
</dbReference>
<proteinExistence type="predicted"/>
<dbReference type="InterPro" id="IPR025736">
    <property type="entry name" value="PucR_C-HTH_dom"/>
</dbReference>
<keyword evidence="3" id="KW-1185">Reference proteome</keyword>
<dbReference type="HOGENOM" id="CLU_064483_0_0_9"/>
<gene>
    <name evidence="2" type="ORF">VN24_11040</name>
</gene>
<dbReference type="SUPFAM" id="SSF46689">
    <property type="entry name" value="Homeodomain-like"/>
    <property type="match status" value="1"/>
</dbReference>
<organism evidence="2 3">
    <name type="scientific">Paenibacillus beijingensis</name>
    <dbReference type="NCBI Taxonomy" id="1126833"/>
    <lineage>
        <taxon>Bacteria</taxon>
        <taxon>Bacillati</taxon>
        <taxon>Bacillota</taxon>
        <taxon>Bacilli</taxon>
        <taxon>Bacillales</taxon>
        <taxon>Paenibacillaceae</taxon>
        <taxon>Paenibacillus</taxon>
    </lineage>
</organism>
<dbReference type="InterPro" id="IPR051448">
    <property type="entry name" value="CdaR-like_regulators"/>
</dbReference>